<accession>A0A543CW33</accession>
<dbReference type="Pfam" id="PF03551">
    <property type="entry name" value="PadR"/>
    <property type="match status" value="1"/>
</dbReference>
<proteinExistence type="predicted"/>
<dbReference type="OrthoDB" id="8443918at2"/>
<evidence type="ECO:0000313" key="3">
    <source>
        <dbReference type="Proteomes" id="UP000316096"/>
    </source>
</evidence>
<dbReference type="Proteomes" id="UP000316096">
    <property type="component" value="Unassembled WGS sequence"/>
</dbReference>
<name>A0A543CW33_9ACTN</name>
<evidence type="ECO:0000313" key="2">
    <source>
        <dbReference type="EMBL" id="TQM01068.1"/>
    </source>
</evidence>
<feature type="domain" description="Transcription regulator PadR N-terminal" evidence="1">
    <location>
        <begin position="15"/>
        <end position="90"/>
    </location>
</feature>
<dbReference type="AlphaFoldDB" id="A0A543CW33"/>
<dbReference type="RefSeq" id="WP_141960950.1">
    <property type="nucleotide sequence ID" value="NZ_VFOZ01000001.1"/>
</dbReference>
<comment type="caution">
    <text evidence="2">The sequence shown here is derived from an EMBL/GenBank/DDBJ whole genome shotgun (WGS) entry which is preliminary data.</text>
</comment>
<dbReference type="PANTHER" id="PTHR43252">
    <property type="entry name" value="TRANSCRIPTIONAL REGULATOR YQJI"/>
    <property type="match status" value="1"/>
</dbReference>
<dbReference type="InterPro" id="IPR036388">
    <property type="entry name" value="WH-like_DNA-bd_sf"/>
</dbReference>
<dbReference type="InterPro" id="IPR036390">
    <property type="entry name" value="WH_DNA-bd_sf"/>
</dbReference>
<keyword evidence="3" id="KW-1185">Reference proteome</keyword>
<dbReference type="Gene3D" id="1.10.10.10">
    <property type="entry name" value="Winged helix-like DNA-binding domain superfamily/Winged helix DNA-binding domain"/>
    <property type="match status" value="1"/>
</dbReference>
<reference evidence="2 3" key="1">
    <citation type="submission" date="2019-06" db="EMBL/GenBank/DDBJ databases">
        <title>Sequencing the genomes of 1000 actinobacteria strains.</title>
        <authorList>
            <person name="Klenk H.-P."/>
        </authorList>
    </citation>
    <scope>NUCLEOTIDE SEQUENCE [LARGE SCALE GENOMIC DNA]</scope>
    <source>
        <strain evidence="2 3">DSM 102200</strain>
    </source>
</reference>
<dbReference type="EMBL" id="VFOZ01000001">
    <property type="protein sequence ID" value="TQM01068.1"/>
    <property type="molecule type" value="Genomic_DNA"/>
</dbReference>
<sequence length="227" mass="26075">MARQRRVTTPLALSVLATLSEAPMHPYEIARLLRHRGKDQSIKIRYGSLYTVVQSLESQGFVTAEGTARAGRRPERTVYRLTDDGREELEDRLRELVSEPAKEYPLFEAALSLVGVLAPDEVIGLLTERLRLLEVDLARTRAALHELTAEQRLPRLFLIESEYGLAMKQAETDWVRGLIRELTDGTLEGVDYWRAWHKTGEFPQEWTERDWAKADRAMRAESEVEDK</sequence>
<dbReference type="PANTHER" id="PTHR43252:SF7">
    <property type="entry name" value="TRANSCRIPTIONAL REGULATOR YQJI"/>
    <property type="match status" value="1"/>
</dbReference>
<gene>
    <name evidence="2" type="ORF">FB559_6811</name>
</gene>
<evidence type="ECO:0000259" key="1">
    <source>
        <dbReference type="Pfam" id="PF03551"/>
    </source>
</evidence>
<protein>
    <submittedName>
        <fullName evidence="2">PadR family transcriptional regulator</fullName>
    </submittedName>
</protein>
<dbReference type="SUPFAM" id="SSF46785">
    <property type="entry name" value="Winged helix' DNA-binding domain"/>
    <property type="match status" value="1"/>
</dbReference>
<dbReference type="InterPro" id="IPR005149">
    <property type="entry name" value="Tscrpt_reg_PadR_N"/>
</dbReference>
<organism evidence="2 3">
    <name type="scientific">Actinoallomurus bryophytorum</name>
    <dbReference type="NCBI Taxonomy" id="1490222"/>
    <lineage>
        <taxon>Bacteria</taxon>
        <taxon>Bacillati</taxon>
        <taxon>Actinomycetota</taxon>
        <taxon>Actinomycetes</taxon>
        <taxon>Streptosporangiales</taxon>
        <taxon>Thermomonosporaceae</taxon>
        <taxon>Actinoallomurus</taxon>
    </lineage>
</organism>